<protein>
    <submittedName>
        <fullName evidence="1">Uncharacterized protein</fullName>
    </submittedName>
</protein>
<accession>A0A078AHK2</accession>
<name>A0A078AHK2_STYLE</name>
<keyword evidence="2" id="KW-1185">Reference proteome</keyword>
<gene>
    <name evidence="1" type="primary">Contig993.g1087</name>
    <name evidence="1" type="ORF">STYLEM_10361</name>
</gene>
<organism evidence="1 2">
    <name type="scientific">Stylonychia lemnae</name>
    <name type="common">Ciliate</name>
    <dbReference type="NCBI Taxonomy" id="5949"/>
    <lineage>
        <taxon>Eukaryota</taxon>
        <taxon>Sar</taxon>
        <taxon>Alveolata</taxon>
        <taxon>Ciliophora</taxon>
        <taxon>Intramacronucleata</taxon>
        <taxon>Spirotrichea</taxon>
        <taxon>Stichotrichia</taxon>
        <taxon>Sporadotrichida</taxon>
        <taxon>Oxytrichidae</taxon>
        <taxon>Stylonychinae</taxon>
        <taxon>Stylonychia</taxon>
    </lineage>
</organism>
<proteinExistence type="predicted"/>
<evidence type="ECO:0000313" key="1">
    <source>
        <dbReference type="EMBL" id="CDW81346.1"/>
    </source>
</evidence>
<reference evidence="1 2" key="1">
    <citation type="submission" date="2014-06" db="EMBL/GenBank/DDBJ databases">
        <authorList>
            <person name="Swart Estienne"/>
        </authorList>
    </citation>
    <scope>NUCLEOTIDE SEQUENCE [LARGE SCALE GENOMIC DNA]</scope>
    <source>
        <strain evidence="1 2">130c</strain>
    </source>
</reference>
<dbReference type="EMBL" id="CCKQ01009840">
    <property type="protein sequence ID" value="CDW81346.1"/>
    <property type="molecule type" value="Genomic_DNA"/>
</dbReference>
<dbReference type="Proteomes" id="UP000039865">
    <property type="component" value="Unassembled WGS sequence"/>
</dbReference>
<dbReference type="InParanoid" id="A0A078AHK2"/>
<evidence type="ECO:0000313" key="2">
    <source>
        <dbReference type="Proteomes" id="UP000039865"/>
    </source>
</evidence>
<sequence length="102" mass="12039">MVCIHHVQFPEYFHHKIKSKGKTPDPNLHYSILISAILLMLLSRLIRKQFDHEGDERAKKRDQVEIELTSLDIIKKTRSQLEDHLSQKQIKNDQKDSPSRLL</sequence>
<dbReference type="AlphaFoldDB" id="A0A078AHK2"/>